<gene>
    <name evidence="2" type="ORF">MNBD_IGNAVI01-1236</name>
</gene>
<organism evidence="2">
    <name type="scientific">hydrothermal vent metagenome</name>
    <dbReference type="NCBI Taxonomy" id="652676"/>
    <lineage>
        <taxon>unclassified sequences</taxon>
        <taxon>metagenomes</taxon>
        <taxon>ecological metagenomes</taxon>
    </lineage>
</organism>
<dbReference type="Gene3D" id="3.40.50.1820">
    <property type="entry name" value="alpha/beta hydrolase"/>
    <property type="match status" value="1"/>
</dbReference>
<sequence>MNDSKRCLQFIRYHAEEFNIDKELIGVYGSSAGSGAALWLGLHDDMKETSSDNPISKESTRIKAVGALETQATYDITKWGSVVFKPFNFTFGQMVKSGMEKTLLVFYGIHDISELDSKKMITYRENIDFLKLMSKDDPPIWVENKKYDAGIPRTKKEINHHPFHAKVLKEQAEKIGLESVSYIPKLGIKDPSGIDLVEFMIEKLK</sequence>
<dbReference type="InterPro" id="IPR049492">
    <property type="entry name" value="BD-FAE-like_dom"/>
</dbReference>
<dbReference type="InterPro" id="IPR029058">
    <property type="entry name" value="AB_hydrolase_fold"/>
</dbReference>
<accession>A0A3B1C708</accession>
<reference evidence="2" key="1">
    <citation type="submission" date="2018-06" db="EMBL/GenBank/DDBJ databases">
        <authorList>
            <person name="Zhirakovskaya E."/>
        </authorList>
    </citation>
    <scope>NUCLEOTIDE SEQUENCE</scope>
</reference>
<dbReference type="EMBL" id="UOGD01000148">
    <property type="protein sequence ID" value="VAX19658.1"/>
    <property type="molecule type" value="Genomic_DNA"/>
</dbReference>
<evidence type="ECO:0000313" key="2">
    <source>
        <dbReference type="EMBL" id="VAX19658.1"/>
    </source>
</evidence>
<dbReference type="Pfam" id="PF20434">
    <property type="entry name" value="BD-FAE"/>
    <property type="match status" value="1"/>
</dbReference>
<dbReference type="SUPFAM" id="SSF53474">
    <property type="entry name" value="alpha/beta-Hydrolases"/>
    <property type="match status" value="2"/>
</dbReference>
<evidence type="ECO:0000259" key="1">
    <source>
        <dbReference type="Pfam" id="PF20434"/>
    </source>
</evidence>
<protein>
    <recommendedName>
        <fullName evidence="1">BD-FAE-like domain-containing protein</fullName>
    </recommendedName>
</protein>
<dbReference type="AlphaFoldDB" id="A0A3B1C708"/>
<name>A0A3B1C708_9ZZZZ</name>
<feature type="domain" description="BD-FAE-like" evidence="1">
    <location>
        <begin position="1"/>
        <end position="81"/>
    </location>
</feature>
<proteinExistence type="predicted"/>